<name>A0ABU7FG97_9ACTN</name>
<dbReference type="EMBL" id="JAYWVC010000033">
    <property type="protein sequence ID" value="MED7822949.1"/>
    <property type="molecule type" value="Genomic_DNA"/>
</dbReference>
<evidence type="ECO:0000313" key="2">
    <source>
        <dbReference type="Proteomes" id="UP001333996"/>
    </source>
</evidence>
<keyword evidence="2" id="KW-1185">Reference proteome</keyword>
<accession>A0ABU7FG97</accession>
<evidence type="ECO:0000313" key="1">
    <source>
        <dbReference type="EMBL" id="MED7822949.1"/>
    </source>
</evidence>
<organism evidence="1 2">
    <name type="scientific">Streptomyces chiangmaiensis</name>
    <dbReference type="NCBI Taxonomy" id="766497"/>
    <lineage>
        <taxon>Bacteria</taxon>
        <taxon>Bacillati</taxon>
        <taxon>Actinomycetota</taxon>
        <taxon>Actinomycetes</taxon>
        <taxon>Kitasatosporales</taxon>
        <taxon>Streptomycetaceae</taxon>
        <taxon>Streptomyces</taxon>
    </lineage>
</organism>
<proteinExistence type="predicted"/>
<dbReference type="RefSeq" id="WP_345123659.1">
    <property type="nucleotide sequence ID" value="NZ_BAAAYZ010000019.1"/>
</dbReference>
<comment type="caution">
    <text evidence="1">The sequence shown here is derived from an EMBL/GenBank/DDBJ whole genome shotgun (WGS) entry which is preliminary data.</text>
</comment>
<gene>
    <name evidence="1" type="ORF">VXC91_13405</name>
</gene>
<protein>
    <submittedName>
        <fullName evidence="1">Uncharacterized protein</fullName>
    </submittedName>
</protein>
<reference evidence="1" key="1">
    <citation type="submission" date="2024-01" db="EMBL/GenBank/DDBJ databases">
        <title>First draft genome sequence data of TA4-1, the type strain of Gram-positive actinobacterium Streptomyces chiangmaiensis.</title>
        <authorList>
            <person name="Yasawong M."/>
            <person name="Nantapong N."/>
        </authorList>
    </citation>
    <scope>NUCLEOTIDE SEQUENCE</scope>
    <source>
        <strain evidence="1">TA4-1</strain>
    </source>
</reference>
<sequence>MLDDMSVLRDAAQEYRAAATAAGLTWPQAAAPPGASTPLVPPPDLVHRLFDVDHVAEQVTWLHSQGWGSRRLLPNGGWLLPWPTATDAGEALDNLSLSVGTPFPWRHQLPLFHFEFLIYTLVLAGEHEGEIWRYEIAPDAWDAVRAATSLAALFTEWTKGFAAGVVHYDHPNGCLLVGERDRGDVEALMVRTAALDPLAFPVSMPDHPLLRERQAECGVDMSCLDRGPEIMEELMEQADTIRAQLGV</sequence>
<dbReference type="Proteomes" id="UP001333996">
    <property type="component" value="Unassembled WGS sequence"/>
</dbReference>